<dbReference type="PIRSF" id="PIRSF001093">
    <property type="entry name" value="B-hxosamndse_ab_euk"/>
    <property type="match status" value="1"/>
</dbReference>
<dbReference type="PRINTS" id="PR00738">
    <property type="entry name" value="GLHYDRLASE20"/>
</dbReference>
<evidence type="ECO:0000313" key="8">
    <source>
        <dbReference type="EMBL" id="QJR76641.1"/>
    </source>
</evidence>
<dbReference type="InterPro" id="IPR029018">
    <property type="entry name" value="Hex-like_dom2"/>
</dbReference>
<comment type="similarity">
    <text evidence="2">Belongs to the glycosyl hydrolase 20 family.</text>
</comment>
<protein>
    <recommendedName>
        <fullName evidence="3">beta-N-acetylhexosaminidase</fullName>
        <ecNumber evidence="3">3.2.1.52</ecNumber>
    </recommendedName>
</protein>
<keyword evidence="5" id="KW-0326">Glycosidase</keyword>
<dbReference type="InterPro" id="IPR025705">
    <property type="entry name" value="Beta_hexosaminidase_sua/sub"/>
</dbReference>
<organism evidence="8 9">
    <name type="scientific">Phocaeicola dorei</name>
    <dbReference type="NCBI Taxonomy" id="357276"/>
    <lineage>
        <taxon>Bacteria</taxon>
        <taxon>Pseudomonadati</taxon>
        <taxon>Bacteroidota</taxon>
        <taxon>Bacteroidia</taxon>
        <taxon>Bacteroidales</taxon>
        <taxon>Bacteroidaceae</taxon>
        <taxon>Phocaeicola</taxon>
    </lineage>
</organism>
<dbReference type="Pfam" id="PF02838">
    <property type="entry name" value="Glyco_hydro_20b"/>
    <property type="match status" value="1"/>
</dbReference>
<dbReference type="InterPro" id="IPR015883">
    <property type="entry name" value="Glyco_hydro_20_cat"/>
</dbReference>
<dbReference type="SUPFAM" id="SSF51445">
    <property type="entry name" value="(Trans)glycosidases"/>
    <property type="match status" value="1"/>
</dbReference>
<sequence>MKSYLLSLICLLFFCCCGKQPAIEEYLLIPHPVSIEYTSGFTKLKNNLSIAYTEELANEAELLQSYLSVNFSINTKMKPGSESGNIILKLDTSILPDKKEGYIMGIDDKITIKANSVIGIFNGIQTLRQIIQKKEGKWIVQKAIVTDYPAFSWRAFMLDEGRYFKGKEVVFDLLDEMAELKLNVFHWGLTNDQGWRIEIKKYPKLTEIGAYRDSSEIHKFGSNIFDGKPHGGFYTQEEIKEVVEYAAKRHIMVVPEVNMPGHACAAIAAYPWLGTSGKEIKVPTNFGVKYDVFNVADPKVIQFFEDVIDEMIPLFPSPVFHIGGDEVRYNHWNESPYVRSYMTKNGLKAPAELQVYFTNNMSNLLAGKSRRMMGWNEITGDRVHSYQKEESDADAKNIKLAKGTIVHFWKGDTALIRRTIEKGYDVVNSYHNSTYLDYSYEQIPLKKSYFFDPIPEGLTDDQKKRILGLGCQMWGEFIPTVESMNLKIYPRIAAYSEAGWTDKSHKDYNRFLHALEPFLKRWKAKGVKYDVAK</sequence>
<comment type="catalytic activity">
    <reaction evidence="1">
        <text>Hydrolysis of terminal non-reducing N-acetyl-D-hexosamine residues in N-acetyl-beta-D-hexosaminides.</text>
        <dbReference type="EC" id="3.2.1.52"/>
    </reaction>
</comment>
<dbReference type="Gene3D" id="3.20.20.80">
    <property type="entry name" value="Glycosidases"/>
    <property type="match status" value="1"/>
</dbReference>
<dbReference type="GO" id="GO:0005975">
    <property type="term" value="P:carbohydrate metabolic process"/>
    <property type="evidence" value="ECO:0007669"/>
    <property type="project" value="InterPro"/>
</dbReference>
<dbReference type="GO" id="GO:0004563">
    <property type="term" value="F:beta-N-acetylhexosaminidase activity"/>
    <property type="evidence" value="ECO:0007669"/>
    <property type="project" value="UniProtKB-EC"/>
</dbReference>
<proteinExistence type="inferred from homology"/>
<dbReference type="GO" id="GO:0016020">
    <property type="term" value="C:membrane"/>
    <property type="evidence" value="ECO:0007669"/>
    <property type="project" value="TreeGrafter"/>
</dbReference>
<evidence type="ECO:0000313" key="9">
    <source>
        <dbReference type="Proteomes" id="UP000500949"/>
    </source>
</evidence>
<evidence type="ECO:0000256" key="5">
    <source>
        <dbReference type="ARBA" id="ARBA00023295"/>
    </source>
</evidence>
<accession>A0A858XM34</accession>
<dbReference type="PANTHER" id="PTHR22600">
    <property type="entry name" value="BETA-HEXOSAMINIDASE"/>
    <property type="match status" value="1"/>
</dbReference>
<evidence type="ECO:0000256" key="1">
    <source>
        <dbReference type="ARBA" id="ARBA00001231"/>
    </source>
</evidence>
<dbReference type="Proteomes" id="UP000500949">
    <property type="component" value="Chromosome"/>
</dbReference>
<dbReference type="EMBL" id="CP046176">
    <property type="protein sequence ID" value="QJR76641.1"/>
    <property type="molecule type" value="Genomic_DNA"/>
</dbReference>
<evidence type="ECO:0000259" key="6">
    <source>
        <dbReference type="Pfam" id="PF00728"/>
    </source>
</evidence>
<gene>
    <name evidence="8" type="ORF">GKD17_09675</name>
</gene>
<dbReference type="EC" id="3.2.1.52" evidence="3"/>
<dbReference type="SUPFAM" id="SSF55545">
    <property type="entry name" value="beta-N-acetylhexosaminidase-like domain"/>
    <property type="match status" value="1"/>
</dbReference>
<dbReference type="CDD" id="cd06563">
    <property type="entry name" value="GH20_chitobiase-like"/>
    <property type="match status" value="1"/>
</dbReference>
<dbReference type="Gene3D" id="3.30.379.10">
    <property type="entry name" value="Chitobiase/beta-hexosaminidase domain 2-like"/>
    <property type="match status" value="1"/>
</dbReference>
<dbReference type="AlphaFoldDB" id="A0A858XM34"/>
<evidence type="ECO:0000256" key="3">
    <source>
        <dbReference type="ARBA" id="ARBA00012663"/>
    </source>
</evidence>
<evidence type="ECO:0000256" key="4">
    <source>
        <dbReference type="ARBA" id="ARBA00022801"/>
    </source>
</evidence>
<feature type="domain" description="Glycoside hydrolase family 20 catalytic" evidence="6">
    <location>
        <begin position="151"/>
        <end position="502"/>
    </location>
</feature>
<feature type="domain" description="Beta-hexosaminidase bacterial type N-terminal" evidence="7">
    <location>
        <begin position="28"/>
        <end position="148"/>
    </location>
</feature>
<name>A0A858XM34_9BACT</name>
<dbReference type="PANTHER" id="PTHR22600:SF57">
    <property type="entry name" value="BETA-N-ACETYLHEXOSAMINIDASE"/>
    <property type="match status" value="1"/>
</dbReference>
<dbReference type="GeneID" id="93446944"/>
<dbReference type="GO" id="GO:0030203">
    <property type="term" value="P:glycosaminoglycan metabolic process"/>
    <property type="evidence" value="ECO:0007669"/>
    <property type="project" value="TreeGrafter"/>
</dbReference>
<dbReference type="InterPro" id="IPR017853">
    <property type="entry name" value="GH"/>
</dbReference>
<reference evidence="8 9" key="1">
    <citation type="submission" date="2019-11" db="EMBL/GenBank/DDBJ databases">
        <title>Complete genome sequence of Bacteroides dorei DSM 17855.</title>
        <authorList>
            <person name="Russell J.T."/>
        </authorList>
    </citation>
    <scope>NUCLEOTIDE SEQUENCE [LARGE SCALE GENOMIC DNA]</scope>
    <source>
        <strain evidence="8 9">DSM 17855</strain>
    </source>
</reference>
<dbReference type="RefSeq" id="WP_007838665.1">
    <property type="nucleotide sequence ID" value="NZ_CP046176.1"/>
</dbReference>
<evidence type="ECO:0000259" key="7">
    <source>
        <dbReference type="Pfam" id="PF02838"/>
    </source>
</evidence>
<dbReference type="Pfam" id="PF00728">
    <property type="entry name" value="Glyco_hydro_20"/>
    <property type="match status" value="1"/>
</dbReference>
<keyword evidence="4 8" id="KW-0378">Hydrolase</keyword>
<dbReference type="InterPro" id="IPR015882">
    <property type="entry name" value="HEX_bac_N"/>
</dbReference>
<evidence type="ECO:0000256" key="2">
    <source>
        <dbReference type="ARBA" id="ARBA00006285"/>
    </source>
</evidence>